<feature type="compositionally biased region" description="Basic and acidic residues" evidence="4">
    <location>
        <begin position="75"/>
        <end position="85"/>
    </location>
</feature>
<feature type="region of interest" description="Disordered" evidence="4">
    <location>
        <begin position="354"/>
        <end position="404"/>
    </location>
</feature>
<evidence type="ECO:0000256" key="1">
    <source>
        <dbReference type="ARBA" id="ARBA00010229"/>
    </source>
</evidence>
<reference evidence="6" key="2">
    <citation type="submission" date="2025-09" db="UniProtKB">
        <authorList>
            <consortium name="Ensembl"/>
        </authorList>
    </citation>
    <scope>IDENTIFICATION</scope>
</reference>
<dbReference type="OrthoDB" id="2123794at2759"/>
<evidence type="ECO:0000256" key="3">
    <source>
        <dbReference type="SAM" id="Coils"/>
    </source>
</evidence>
<organism evidence="6 7">
    <name type="scientific">Leptobrachium leishanense</name>
    <name type="common">Leishan spiny toad</name>
    <dbReference type="NCBI Taxonomy" id="445787"/>
    <lineage>
        <taxon>Eukaryota</taxon>
        <taxon>Metazoa</taxon>
        <taxon>Chordata</taxon>
        <taxon>Craniata</taxon>
        <taxon>Vertebrata</taxon>
        <taxon>Euteleostomi</taxon>
        <taxon>Amphibia</taxon>
        <taxon>Batrachia</taxon>
        <taxon>Anura</taxon>
        <taxon>Pelobatoidea</taxon>
        <taxon>Megophryidae</taxon>
        <taxon>Leptobrachium</taxon>
    </lineage>
</organism>
<dbReference type="PANTHER" id="PTHR16650">
    <property type="entry name" value="C21ORF13-RELATED"/>
    <property type="match status" value="1"/>
</dbReference>
<dbReference type="GO" id="GO:0042073">
    <property type="term" value="P:intraciliary transport"/>
    <property type="evidence" value="ECO:0007669"/>
    <property type="project" value="TreeGrafter"/>
</dbReference>
<dbReference type="Proteomes" id="UP000694569">
    <property type="component" value="Unplaced"/>
</dbReference>
<feature type="coiled-coil region" evidence="3">
    <location>
        <begin position="163"/>
        <end position="349"/>
    </location>
</feature>
<evidence type="ECO:0000256" key="4">
    <source>
        <dbReference type="SAM" id="MobiDB-lite"/>
    </source>
</evidence>
<dbReference type="GO" id="GO:0035845">
    <property type="term" value="P:photoreceptor cell outer segment organization"/>
    <property type="evidence" value="ECO:0007669"/>
    <property type="project" value="Ensembl"/>
</dbReference>
<dbReference type="GO" id="GO:0005930">
    <property type="term" value="C:axoneme"/>
    <property type="evidence" value="ECO:0007669"/>
    <property type="project" value="TreeGrafter"/>
</dbReference>
<feature type="domain" description="Lebercilin" evidence="5">
    <location>
        <begin position="151"/>
        <end position="343"/>
    </location>
</feature>
<feature type="region of interest" description="Disordered" evidence="4">
    <location>
        <begin position="431"/>
        <end position="456"/>
    </location>
</feature>
<dbReference type="Ensembl" id="ENSLLET00000050652.1">
    <property type="protein sequence ID" value="ENSLLEP00000048754.1"/>
    <property type="gene ID" value="ENSLLEG00000030704.1"/>
</dbReference>
<name>A0A8C5RA91_9ANUR</name>
<evidence type="ECO:0000259" key="5">
    <source>
        <dbReference type="Pfam" id="PF15619"/>
    </source>
</evidence>
<feature type="compositionally biased region" description="Low complexity" evidence="4">
    <location>
        <begin position="19"/>
        <end position="33"/>
    </location>
</feature>
<dbReference type="AlphaFoldDB" id="A0A8C5RA91"/>
<keyword evidence="7" id="KW-1185">Reference proteome</keyword>
<dbReference type="InterPro" id="IPR028933">
    <property type="entry name" value="Lebercilin_dom"/>
</dbReference>
<accession>A0A8C5RA91</accession>
<feature type="region of interest" description="Disordered" evidence="4">
    <location>
        <begin position="1"/>
        <end position="148"/>
    </location>
</feature>
<protein>
    <submittedName>
        <fullName evidence="6">Lebercilin LCA5</fullName>
    </submittedName>
</protein>
<proteinExistence type="inferred from homology"/>
<dbReference type="GeneTree" id="ENSGT00560000077266"/>
<evidence type="ECO:0000256" key="2">
    <source>
        <dbReference type="ARBA" id="ARBA00023054"/>
    </source>
</evidence>
<feature type="compositionally biased region" description="Basic residues" evidence="4">
    <location>
        <begin position="94"/>
        <end position="103"/>
    </location>
</feature>
<dbReference type="PANTHER" id="PTHR16650:SF10">
    <property type="entry name" value="LEBERCILIN"/>
    <property type="match status" value="1"/>
</dbReference>
<evidence type="ECO:0000313" key="7">
    <source>
        <dbReference type="Proteomes" id="UP000694569"/>
    </source>
</evidence>
<evidence type="ECO:0000313" key="6">
    <source>
        <dbReference type="Ensembl" id="ENSLLEP00000048754.1"/>
    </source>
</evidence>
<reference evidence="6" key="1">
    <citation type="submission" date="2025-08" db="UniProtKB">
        <authorList>
            <consortium name="Ensembl"/>
        </authorList>
    </citation>
    <scope>IDENTIFICATION</scope>
</reference>
<dbReference type="InterPro" id="IPR026188">
    <property type="entry name" value="Lebercilin-like"/>
</dbReference>
<keyword evidence="2 3" id="KW-0175">Coiled coil</keyword>
<dbReference type="Pfam" id="PF15619">
    <property type="entry name" value="Lebercilin"/>
    <property type="match status" value="1"/>
</dbReference>
<gene>
    <name evidence="6" type="primary">LCA5</name>
</gene>
<sequence length="729" mass="84432">MSTRSPYTQKYDHYKPGRSPSSTRESTSTVTHTATKHTDDEMRDDQDVGVGRGRRGRRDNYDRASDAEYSDYSDDFDRTTYRSDRSPTSSLKSRSPRGKKFNQKIRSSTQEHSRGFKKAGSKFPSSKHVSHQGFRSQSLSKESPPKDMDLVTKRVLSARLLKINELRNEVTQLQMKLEELQKENKTLKKLQYRQEKALNKFEDTESEISQLISRHNNEIRALREHLRKSQEKERAAEKKLKETEDELYRTNTTLKKLKLLSENRQLAEREELTRKVDLLEIRLDERDRKVKDLEKNIELTQSSFQRQLQSERKKALDAQEENNVLKEELQRLTQKLKEKERELDVKNIYAYRLSKPSSKKHSEAMQRRKEKNQSLSPGFLTSKHSSTEFIPTSPLPSPPAALVDDMEENQQGTLKMEQQNLEKLLREEAEKLQREKEMTERKREQEEKLRKEQEMKSLEDKARILREEWEQEELERKRKADLQYLSKLEKEGDINPTEEKRKKELLLAKLFEIDKENQDTFPSTLTKSPSQTSQTDSFLQLDTAKTKQKNYTFSEPTQKLYSGFPVYDTRDSMGKNETAVRRNQSDITADISFGDYTPTLVKGRSATVDQKAGVLEDPIIISNTKLNIQKDKKSNLLEQLFGSSPGTTFPSIAKANDSSSFAGGNAKANQESRNSLLWDKTSENKKDANLFNLNGKNPNSNPHGTQTPVGRPFIKAVEFSEDDIEEVVL</sequence>
<comment type="similarity">
    <text evidence="1">Belongs to the LCA5 family.</text>
</comment>
<dbReference type="GO" id="GO:0045494">
    <property type="term" value="P:photoreceptor cell maintenance"/>
    <property type="evidence" value="ECO:0007669"/>
    <property type="project" value="Ensembl"/>
</dbReference>